<organism evidence="2 3">
    <name type="scientific">Amanita muscaria (strain Koide BX008)</name>
    <dbReference type="NCBI Taxonomy" id="946122"/>
    <lineage>
        <taxon>Eukaryota</taxon>
        <taxon>Fungi</taxon>
        <taxon>Dikarya</taxon>
        <taxon>Basidiomycota</taxon>
        <taxon>Agaricomycotina</taxon>
        <taxon>Agaricomycetes</taxon>
        <taxon>Agaricomycetidae</taxon>
        <taxon>Agaricales</taxon>
        <taxon>Pluteineae</taxon>
        <taxon>Amanitaceae</taxon>
        <taxon>Amanita</taxon>
    </lineage>
</organism>
<evidence type="ECO:0000259" key="1">
    <source>
        <dbReference type="Pfam" id="PF01266"/>
    </source>
</evidence>
<evidence type="ECO:0000313" key="2">
    <source>
        <dbReference type="EMBL" id="KIL62207.1"/>
    </source>
</evidence>
<dbReference type="SUPFAM" id="SSF51905">
    <property type="entry name" value="FAD/NAD(P)-binding domain"/>
    <property type="match status" value="1"/>
</dbReference>
<feature type="domain" description="FAD dependent oxidoreductase" evidence="1">
    <location>
        <begin position="77"/>
        <end position="493"/>
    </location>
</feature>
<reference evidence="2 3" key="1">
    <citation type="submission" date="2014-04" db="EMBL/GenBank/DDBJ databases">
        <title>Evolutionary Origins and Diversification of the Mycorrhizal Mutualists.</title>
        <authorList>
            <consortium name="DOE Joint Genome Institute"/>
            <consortium name="Mycorrhizal Genomics Consortium"/>
            <person name="Kohler A."/>
            <person name="Kuo A."/>
            <person name="Nagy L.G."/>
            <person name="Floudas D."/>
            <person name="Copeland A."/>
            <person name="Barry K.W."/>
            <person name="Cichocki N."/>
            <person name="Veneault-Fourrey C."/>
            <person name="LaButti K."/>
            <person name="Lindquist E.A."/>
            <person name="Lipzen A."/>
            <person name="Lundell T."/>
            <person name="Morin E."/>
            <person name="Murat C."/>
            <person name="Riley R."/>
            <person name="Ohm R."/>
            <person name="Sun H."/>
            <person name="Tunlid A."/>
            <person name="Henrissat B."/>
            <person name="Grigoriev I.V."/>
            <person name="Hibbett D.S."/>
            <person name="Martin F."/>
        </authorList>
    </citation>
    <scope>NUCLEOTIDE SEQUENCE [LARGE SCALE GENOMIC DNA]</scope>
    <source>
        <strain evidence="2 3">Koide BX008</strain>
    </source>
</reference>
<dbReference type="Gene3D" id="3.50.50.60">
    <property type="entry name" value="FAD/NAD(P)-binding domain"/>
    <property type="match status" value="1"/>
</dbReference>
<dbReference type="PANTHER" id="PTHR13847">
    <property type="entry name" value="SARCOSINE DEHYDROGENASE-RELATED"/>
    <property type="match status" value="1"/>
</dbReference>
<dbReference type="InterPro" id="IPR006076">
    <property type="entry name" value="FAD-dep_OxRdtase"/>
</dbReference>
<proteinExistence type="predicted"/>
<dbReference type="PANTHER" id="PTHR13847:SF213">
    <property type="entry name" value="DEPENDENT OXIDOREDUCTASE, PUTATIVE-RELATED"/>
    <property type="match status" value="1"/>
</dbReference>
<dbReference type="GO" id="GO:0005737">
    <property type="term" value="C:cytoplasm"/>
    <property type="evidence" value="ECO:0007669"/>
    <property type="project" value="TreeGrafter"/>
</dbReference>
<keyword evidence="3" id="KW-1185">Reference proteome</keyword>
<dbReference type="AlphaFoldDB" id="A0A0C2WKX7"/>
<dbReference type="STRING" id="946122.A0A0C2WKX7"/>
<dbReference type="InterPro" id="IPR036188">
    <property type="entry name" value="FAD/NAD-bd_sf"/>
</dbReference>
<protein>
    <recommendedName>
        <fullName evidence="1">FAD dependent oxidoreductase domain-containing protein</fullName>
    </recommendedName>
</protein>
<dbReference type="OrthoDB" id="429143at2759"/>
<sequence>MEVIRHGWPRQILYFIVRVLSGIMRMTTSTGYRLFQRISQSPGIPVANPSLSYWHIPLSPIAKHGSDGSIPLPEDADVVVIGSGITGTSFVRTLMRECQMQPVRVVMLEARDVCSGATGRNGGHITPVLYPHYQWLKEEYGVEVAKEIIRFRLKHLPELLKVAAEEDLLEESQCREVEYFDVFHDKGLYSEAKELLSEYQKDLPLEGSRYKIHEGEETIERLQLSSKTVGCLSTLGGAIHPYRLVTGILERLVEEYPQSFHLFSHTPCTAIKTCREGLYEVLTPKGAIKTRHVVHATNAWASHLLPGMRERIVPLREAMTAQKPREGLGSSPGENKKPWTGDRSFVFYPRQSLFDFDYLTQQRMVDDEKAAWPAPQGELMLGSNTKNIEDIGNVDDREWSRESESYLQQALGEYFEVKSKDKEEVKGVWSGIIGTSSDGMPWVGRVPEMISGRRVSRASDKGGMAAAGEWLAAGYSGEGMVHAWLSGKTVAQLVLGSPGSELPGAFRIGESRWSRTGVEEGMVRMVMRQTRVNI</sequence>
<dbReference type="EMBL" id="KN818274">
    <property type="protein sequence ID" value="KIL62207.1"/>
    <property type="molecule type" value="Genomic_DNA"/>
</dbReference>
<evidence type="ECO:0000313" key="3">
    <source>
        <dbReference type="Proteomes" id="UP000054549"/>
    </source>
</evidence>
<accession>A0A0C2WKX7</accession>
<dbReference type="InParanoid" id="A0A0C2WKX7"/>
<dbReference type="HOGENOM" id="CLU_022730_2_1_1"/>
<dbReference type="Gene3D" id="3.30.9.10">
    <property type="entry name" value="D-Amino Acid Oxidase, subunit A, domain 2"/>
    <property type="match status" value="1"/>
</dbReference>
<gene>
    <name evidence="2" type="ORF">M378DRAFT_81646</name>
</gene>
<name>A0A0C2WKX7_AMAMK</name>
<dbReference type="Proteomes" id="UP000054549">
    <property type="component" value="Unassembled WGS sequence"/>
</dbReference>
<dbReference type="Pfam" id="PF01266">
    <property type="entry name" value="DAO"/>
    <property type="match status" value="1"/>
</dbReference>